<dbReference type="OrthoDB" id="1295045at2759"/>
<feature type="region of interest" description="Disordered" evidence="13">
    <location>
        <begin position="564"/>
        <end position="596"/>
    </location>
</feature>
<keyword evidence="5" id="KW-0597">Phosphoprotein</keyword>
<dbReference type="PROSITE" id="PS50848">
    <property type="entry name" value="START"/>
    <property type="match status" value="1"/>
</dbReference>
<comment type="subunit">
    <text evidence="9">Interacts with ACOT13/THEM2.</text>
</comment>
<accession>A0A9W6TVH4</accession>
<evidence type="ECO:0000256" key="5">
    <source>
        <dbReference type="ARBA" id="ARBA00022553"/>
    </source>
</evidence>
<evidence type="ECO:0000256" key="11">
    <source>
        <dbReference type="ARBA" id="ARBA00077188"/>
    </source>
</evidence>
<evidence type="ECO:0000256" key="9">
    <source>
        <dbReference type="ARBA" id="ARBA00063535"/>
    </source>
</evidence>
<keyword evidence="14" id="KW-0472">Membrane</keyword>
<evidence type="ECO:0000313" key="18">
    <source>
        <dbReference type="Proteomes" id="UP001165083"/>
    </source>
</evidence>
<dbReference type="Pfam" id="PF06110">
    <property type="entry name" value="TXD17-like_Trx"/>
    <property type="match status" value="2"/>
</dbReference>
<feature type="region of interest" description="Disordered" evidence="13">
    <location>
        <begin position="281"/>
        <end position="301"/>
    </location>
</feature>
<dbReference type="GO" id="GO:0047134">
    <property type="term" value="F:protein-disulfide reductase [NAD(P)H] activity"/>
    <property type="evidence" value="ECO:0007669"/>
    <property type="project" value="InterPro"/>
</dbReference>
<keyword evidence="18" id="KW-1185">Reference proteome</keyword>
<dbReference type="InterPro" id="IPR010357">
    <property type="entry name" value="TXNDC17_dom"/>
</dbReference>
<feature type="region of interest" description="Disordered" evidence="13">
    <location>
        <begin position="314"/>
        <end position="355"/>
    </location>
</feature>
<dbReference type="PROSITE" id="PS50106">
    <property type="entry name" value="PDZ"/>
    <property type="match status" value="1"/>
</dbReference>
<feature type="compositionally biased region" description="Polar residues" evidence="13">
    <location>
        <begin position="1057"/>
        <end position="1084"/>
    </location>
</feature>
<dbReference type="FunFam" id="3.40.30.10:FF:000268">
    <property type="entry name" value="Thioredoxin domain-containing protein 17"/>
    <property type="match status" value="1"/>
</dbReference>
<evidence type="ECO:0000256" key="7">
    <source>
        <dbReference type="ARBA" id="ARBA00023055"/>
    </source>
</evidence>
<dbReference type="SUPFAM" id="SSF50156">
    <property type="entry name" value="PDZ domain-like"/>
    <property type="match status" value="1"/>
</dbReference>
<dbReference type="InterPro" id="IPR002913">
    <property type="entry name" value="START_lipid-bd_dom"/>
</dbReference>
<name>A0A9W6TVH4_9STRA</name>
<evidence type="ECO:0000313" key="17">
    <source>
        <dbReference type="EMBL" id="GMF20819.1"/>
    </source>
</evidence>
<evidence type="ECO:0000256" key="13">
    <source>
        <dbReference type="SAM" id="MobiDB-lite"/>
    </source>
</evidence>
<protein>
    <recommendedName>
        <fullName evidence="10">Phosphatidylcholine transfer protein</fullName>
    </recommendedName>
    <alternativeName>
        <fullName evidence="12">START domain-containing protein 2</fullName>
    </alternativeName>
    <alternativeName>
        <fullName evidence="11">StAR-related lipid transfer protein 2</fullName>
    </alternativeName>
</protein>
<dbReference type="GO" id="GO:0008289">
    <property type="term" value="F:lipid binding"/>
    <property type="evidence" value="ECO:0007669"/>
    <property type="project" value="UniProtKB-KW"/>
</dbReference>
<dbReference type="InterPro" id="IPR036034">
    <property type="entry name" value="PDZ_sf"/>
</dbReference>
<evidence type="ECO:0000256" key="12">
    <source>
        <dbReference type="ARBA" id="ARBA00079049"/>
    </source>
</evidence>
<organism evidence="17 18">
    <name type="scientific">Phytophthora lilii</name>
    <dbReference type="NCBI Taxonomy" id="2077276"/>
    <lineage>
        <taxon>Eukaryota</taxon>
        <taxon>Sar</taxon>
        <taxon>Stramenopiles</taxon>
        <taxon>Oomycota</taxon>
        <taxon>Peronosporomycetes</taxon>
        <taxon>Peronosporales</taxon>
        <taxon>Peronosporaceae</taxon>
        <taxon>Phytophthora</taxon>
    </lineage>
</organism>
<keyword evidence="7" id="KW-0445">Lipid transport</keyword>
<dbReference type="GO" id="GO:0006869">
    <property type="term" value="P:lipid transport"/>
    <property type="evidence" value="ECO:0007669"/>
    <property type="project" value="UniProtKB-KW"/>
</dbReference>
<evidence type="ECO:0000259" key="15">
    <source>
        <dbReference type="PROSITE" id="PS50106"/>
    </source>
</evidence>
<dbReference type="PANTHER" id="PTHR12452">
    <property type="entry name" value="42-9-9 PROTEIN-RELATED"/>
    <property type="match status" value="1"/>
</dbReference>
<dbReference type="PANTHER" id="PTHR12452:SF0">
    <property type="entry name" value="THIOREDOXIN DOMAIN-CONTAINING PROTEIN 17"/>
    <property type="match status" value="1"/>
</dbReference>
<evidence type="ECO:0000256" key="14">
    <source>
        <dbReference type="SAM" id="Phobius"/>
    </source>
</evidence>
<evidence type="ECO:0000256" key="3">
    <source>
        <dbReference type="ARBA" id="ARBA00022448"/>
    </source>
</evidence>
<evidence type="ECO:0000256" key="8">
    <source>
        <dbReference type="ARBA" id="ARBA00023121"/>
    </source>
</evidence>
<keyword evidence="4" id="KW-0963">Cytoplasm</keyword>
<dbReference type="InterPro" id="IPR023393">
    <property type="entry name" value="START-like_dom_sf"/>
</dbReference>
<sequence>MVISSEDSIRCCALVKHENGQSSVSADPWTLRPRMAFSLAADAVDMGENAVWANLEEPIYAEKDVEVFRPTQKDSSLPVYYAKGWLPVSADTLFDALMDARYRKSWDNNVHQVHVVEHQHVSDVMYFALNLPWPLANRDYVYRRRVKFYPTQNAFVVLCQAAHHADVPANDVRVRVETCTLRLCIRSMSSSNDSCDFHLEYEDDTNFSIPNYVVNMLLHTMMPSFMTELRKACKGYADYIKSLDDNGVQGIPSQVVRHRSVMTAAATASVAGSVSSVGSKSAITASVTEERKPVRASPRARSSLFFRSKRSKRNAGLVRRETDEHSSMSEDWDADDVPRSEPPTTQSLRPSNIRRYISTDVGGSYGDLGAHLNHSSSANSLDSRSFTIPSSVSGFSHESSVISAQTPSRSGDGPLTPLDDDFTIEFRKQKIGLHLETDLFSNKVLVAFCEKDSEAAACREHIEPGFLVTSVNGVSVSDFKFTDILSEIKRATRPLTLGFTHPDREASLQYRRFKEPQNVLRCLVSRDENDLLRALRPLDEDAAVSAVLKCDFVAPAATSKAKLTASSSSPTLVDNSPSESPRPTLHPSASLPPPESDRVLVPAGYLVYEVDDSYVLDVPFAEIVHLLRRSGDVCVVTFKAAMAVVGGSKNKSSKGRHKISRRLSGVFRKKRRASDASITASLSSTSSREWSSGRGPLSQLSRAGSSASEAAQATDANSADCGLVDYSSVTVTAGNIDWVWQQVQLLKATERIFSAALLIDRLEAFLADTGSTNKIIAAAKTRVLRAMHDERELLEHIKERRDQGVKALKEFSNKEGDDEWQFGQTVLGVTTSWKPDADGSVWIKLEGIVDGVDVFNTISVIREVDLYSVWTPFCSQSLLLQDMGHVELAAYLAISSPFLQRDAIIRAFGINAVYENRCLLLLGGSVDVSTVASSVPVPTLQGWNAGRMEIKGFRALIEPLTRMQARTCIVANIDPKCAIPKPMLNFGIKKMAGILLYLIRKEAEKIEHDHKKPAASAANEHLRRINSDPSGFYTWLRPIVDKYFLDQRNGDLPERLSLTTDSPTEWTTDGDTPRVSGSKSSRTGSPRLAKRRSSTRIAAFHRHALSSSPSTDNSNSSFDTPPSSSKRDWSDYLHDFIIWPYLLLFIFAKMSAGLPLLYACTLKFLFTCGEGGAGGAKLSPVRFMQMALAMTVLFSLAYMYQFVSVSVTLRSAGDSEDEDSGLLRNRVLGHSVLHLQGFEAGYKFVSEYDVEAQGPLYILVMSDADEDGKYWCPDCERAKKPVMDAFNRAPRGSRLVEIRVGPESYWADYMNEFRQNQLFYLDHIPSLMRYEGGGNSSTMLTESFCTDSALLDYVFRVNKPLAGEPNKNKVLHMSSPGEVMNYLATYDNSYPLFLFFVSGYHDFNGRLWCPYCDRADVAVMHYYNYTAPDNAVMVRVMVADTYKKWKKKKNPFKQPEFQEKVAPVRGVPFLGFVKKDVPANKIHVHQFMPDYPETNKLQTFFKNKPRTARPT</sequence>
<dbReference type="FunFam" id="3.30.530.20:FF:000017">
    <property type="entry name" value="Phosphatidylcholine transfer protein, putative"/>
    <property type="match status" value="1"/>
</dbReference>
<feature type="transmembrane region" description="Helical" evidence="14">
    <location>
        <begin position="1138"/>
        <end position="1160"/>
    </location>
</feature>
<feature type="region of interest" description="Disordered" evidence="13">
    <location>
        <begin position="686"/>
        <end position="711"/>
    </location>
</feature>
<dbReference type="InterPro" id="IPR045108">
    <property type="entry name" value="TXNDC17-like"/>
</dbReference>
<evidence type="ECO:0000256" key="10">
    <source>
        <dbReference type="ARBA" id="ARBA00069061"/>
    </source>
</evidence>
<dbReference type="EMBL" id="BSXW01000386">
    <property type="protein sequence ID" value="GMF20819.1"/>
    <property type="molecule type" value="Genomic_DNA"/>
</dbReference>
<feature type="transmembrane region" description="Helical" evidence="14">
    <location>
        <begin position="1181"/>
        <end position="1200"/>
    </location>
</feature>
<feature type="region of interest" description="Disordered" evidence="13">
    <location>
        <begin position="1054"/>
        <end position="1126"/>
    </location>
</feature>
<keyword evidence="14" id="KW-1133">Transmembrane helix</keyword>
<gene>
    <name evidence="17" type="ORF">Plil01_000814600</name>
</gene>
<feature type="compositionally biased region" description="Polar residues" evidence="13">
    <location>
        <begin position="698"/>
        <end position="711"/>
    </location>
</feature>
<proteinExistence type="inferred from homology"/>
<dbReference type="Gene3D" id="3.30.530.20">
    <property type="match status" value="2"/>
</dbReference>
<dbReference type="SMART" id="SM00234">
    <property type="entry name" value="START"/>
    <property type="match status" value="1"/>
</dbReference>
<feature type="domain" description="START" evidence="16">
    <location>
        <begin position="48"/>
        <end position="238"/>
    </location>
</feature>
<keyword evidence="8" id="KW-0446">Lipid-binding</keyword>
<keyword evidence="14" id="KW-0812">Transmembrane</keyword>
<comment type="caution">
    <text evidence="17">The sequence shown here is derived from an EMBL/GenBank/DDBJ whole genome shotgun (WGS) entry which is preliminary data.</text>
</comment>
<dbReference type="SUPFAM" id="SSF55961">
    <property type="entry name" value="Bet v1-like"/>
    <property type="match status" value="2"/>
</dbReference>
<dbReference type="GO" id="GO:0005829">
    <property type="term" value="C:cytosol"/>
    <property type="evidence" value="ECO:0007669"/>
    <property type="project" value="UniProtKB-ARBA"/>
</dbReference>
<comment type="similarity">
    <text evidence="2">Belongs to the thioredoxin family.</text>
</comment>
<feature type="compositionally biased region" description="Basic and acidic residues" evidence="13">
    <location>
        <begin position="318"/>
        <end position="328"/>
    </location>
</feature>
<dbReference type="Proteomes" id="UP001165083">
    <property type="component" value="Unassembled WGS sequence"/>
</dbReference>
<keyword evidence="6" id="KW-0007">Acetylation</keyword>
<feature type="compositionally biased region" description="Low complexity" evidence="13">
    <location>
        <begin position="1106"/>
        <end position="1124"/>
    </location>
</feature>
<reference evidence="17" key="1">
    <citation type="submission" date="2023-04" db="EMBL/GenBank/DDBJ databases">
        <title>Phytophthora lilii NBRC 32176.</title>
        <authorList>
            <person name="Ichikawa N."/>
            <person name="Sato H."/>
            <person name="Tonouchi N."/>
        </authorList>
    </citation>
    <scope>NUCLEOTIDE SEQUENCE</scope>
    <source>
        <strain evidence="17">NBRC 32176</strain>
    </source>
</reference>
<evidence type="ECO:0000259" key="16">
    <source>
        <dbReference type="PROSITE" id="PS50848"/>
    </source>
</evidence>
<dbReference type="InterPro" id="IPR001478">
    <property type="entry name" value="PDZ"/>
</dbReference>
<dbReference type="SUPFAM" id="SSF52833">
    <property type="entry name" value="Thioredoxin-like"/>
    <property type="match status" value="1"/>
</dbReference>
<feature type="compositionally biased region" description="Basic residues" evidence="13">
    <location>
        <begin position="1088"/>
        <end position="1104"/>
    </location>
</feature>
<keyword evidence="3" id="KW-0813">Transport</keyword>
<feature type="domain" description="PDZ" evidence="15">
    <location>
        <begin position="423"/>
        <end position="503"/>
    </location>
</feature>
<dbReference type="Gene3D" id="3.40.30.10">
    <property type="entry name" value="Glutaredoxin"/>
    <property type="match status" value="2"/>
</dbReference>
<evidence type="ECO:0000256" key="6">
    <source>
        <dbReference type="ARBA" id="ARBA00022990"/>
    </source>
</evidence>
<evidence type="ECO:0000256" key="2">
    <source>
        <dbReference type="ARBA" id="ARBA00008987"/>
    </source>
</evidence>
<comment type="subcellular location">
    <subcellularLocation>
        <location evidence="1">Cytoplasm</location>
    </subcellularLocation>
</comment>
<dbReference type="InterPro" id="IPR036249">
    <property type="entry name" value="Thioredoxin-like_sf"/>
</dbReference>
<dbReference type="Pfam" id="PF01852">
    <property type="entry name" value="START"/>
    <property type="match status" value="1"/>
</dbReference>
<evidence type="ECO:0000256" key="4">
    <source>
        <dbReference type="ARBA" id="ARBA00022490"/>
    </source>
</evidence>
<evidence type="ECO:0000256" key="1">
    <source>
        <dbReference type="ARBA" id="ARBA00004496"/>
    </source>
</evidence>